<feature type="compositionally biased region" description="Pro residues" evidence="14">
    <location>
        <begin position="776"/>
        <end position="793"/>
    </location>
</feature>
<feature type="compositionally biased region" description="Low complexity" evidence="14">
    <location>
        <begin position="745"/>
        <end position="770"/>
    </location>
</feature>
<feature type="region of interest" description="Disordered" evidence="14">
    <location>
        <begin position="496"/>
        <end position="561"/>
    </location>
</feature>
<comment type="similarity">
    <text evidence="2">Belongs to the peptidase C19 family.</text>
</comment>
<evidence type="ECO:0000256" key="1">
    <source>
        <dbReference type="ARBA" id="ARBA00000707"/>
    </source>
</evidence>
<dbReference type="Gene3D" id="3.90.70.10">
    <property type="entry name" value="Cysteine proteinases"/>
    <property type="match status" value="1"/>
</dbReference>
<dbReference type="GO" id="GO:0005634">
    <property type="term" value="C:nucleus"/>
    <property type="evidence" value="ECO:0007669"/>
    <property type="project" value="TreeGrafter"/>
</dbReference>
<dbReference type="InterPro" id="IPR038765">
    <property type="entry name" value="Papain-like_cys_pep_sf"/>
</dbReference>
<feature type="region of interest" description="Disordered" evidence="14">
    <location>
        <begin position="248"/>
        <end position="268"/>
    </location>
</feature>
<feature type="compositionally biased region" description="Polar residues" evidence="14">
    <location>
        <begin position="250"/>
        <end position="268"/>
    </location>
</feature>
<dbReference type="EMBL" id="MU004230">
    <property type="protein sequence ID" value="KAF2675410.1"/>
    <property type="molecule type" value="Genomic_DNA"/>
</dbReference>
<dbReference type="GO" id="GO:0006508">
    <property type="term" value="P:proteolysis"/>
    <property type="evidence" value="ECO:0007669"/>
    <property type="project" value="UniProtKB-KW"/>
</dbReference>
<dbReference type="InterPro" id="IPR050164">
    <property type="entry name" value="Peptidase_C19"/>
</dbReference>
<dbReference type="PANTHER" id="PTHR24006:SF733">
    <property type="entry name" value="RE52890P"/>
    <property type="match status" value="1"/>
</dbReference>
<evidence type="ECO:0000256" key="7">
    <source>
        <dbReference type="ARBA" id="ARBA00037075"/>
    </source>
</evidence>
<evidence type="ECO:0000256" key="3">
    <source>
        <dbReference type="ARBA" id="ARBA00012759"/>
    </source>
</evidence>
<feature type="compositionally biased region" description="Polar residues" evidence="14">
    <location>
        <begin position="633"/>
        <end position="650"/>
    </location>
</feature>
<keyword evidence="17" id="KW-1185">Reference proteome</keyword>
<proteinExistence type="inferred from homology"/>
<evidence type="ECO:0000256" key="4">
    <source>
        <dbReference type="ARBA" id="ARBA00022670"/>
    </source>
</evidence>
<comment type="subunit">
    <text evidence="8">Interacts with creA, creC and qutD.</text>
</comment>
<dbReference type="OrthoDB" id="27652at2759"/>
<evidence type="ECO:0000313" key="16">
    <source>
        <dbReference type="EMBL" id="KAF2675410.1"/>
    </source>
</evidence>
<comment type="function">
    <text evidence="7">Ubiquitin thioesterase component of the regulatory network controlling carbon source utilization through ubiquitination and deubiquitination involving creA, creB, creC, creD and acrB. Deubiquitinates the creA catabolic repressor and the quinate permease qutD. Also plays a role in response to carbon starvation and the control of extracellular proteases activity.</text>
</comment>
<evidence type="ECO:0000259" key="15">
    <source>
        <dbReference type="PROSITE" id="PS50235"/>
    </source>
</evidence>
<sequence>MSSFLSKFKGSSGNATTANGHAATKKDPNAPQLSPLEKLLADAGPNRDDGSDKLFGMENCLYHSPPFREHILNFPNRSQLSAPHATNLDSTPIETNGAETSPVNTNGLGIMAPLSPLRLKINNASPASPVKKSNTPVVVPPPPPGKEENKDSSEYKKKLALATGPILQMDQASGSRYDMPESMFTSLKDIFENIIEHESRIGVVSPRRGTDLVRSLNSVFSVPMHQDAHECLNFVLNEIVEDMEKYAKQMSKQNSESGSHARSDGSSIDSLHQVIPNTKWVHELFEGTLTSETKCLTCQNTSAREEAYLDLSVDLGLFSSVTSCLLKFSEEEMLNERNKFHCDSCNGLQEAEKRMKIKRLPKILALHLKRFTYTEDLQRLQKLHHRVAYPYYLRLFNLTDDAEDQDKLYELYAVVVHIGMSPYQGHYVSIIKTQEWGWLLFDDENVEPVEKGFVRQYFGSEQGLACAYVLFYQETTFEAAEKDMDEEDRMAISQPFTMGSKEPGLQPNGKANGPYVNANGSFSPPSPTHEETEFPSLDRSFTAPLSPSAAPPNGAPPFSNALEHVTSSPILPFLNRKKSTVLKKAVDQEADAKAHEKDLPKLPKEKKREPNMLHRWQSKRDVLKEDVAPSPVVSRTSISEGGSRNSQTQEEMPATLQLPAAQESVVTPVQEDTTPTPLAEPHKDSATNGFFSSSMNRFKTKSMKGKPKLWGSTKSKGELSHNPPSVQPVAEAPEQPSLIIPPIPHIMSPPSDSQYSLASSPSLPSIPSMSQHEPAEPPNLPPLPPTPGLPPPMFHAIPTPIDTPQNHTPQNHTPGRQTPDHQIPNHNRSLTPDTRETMARTPTPTALPPIEQQSGRKKEKRGFFGLGRKKSVAGI</sequence>
<evidence type="ECO:0000256" key="8">
    <source>
        <dbReference type="ARBA" id="ARBA00038752"/>
    </source>
</evidence>
<dbReference type="PANTHER" id="PTHR24006">
    <property type="entry name" value="UBIQUITIN CARBOXYL-TERMINAL HYDROLASE"/>
    <property type="match status" value="1"/>
</dbReference>
<evidence type="ECO:0000256" key="10">
    <source>
        <dbReference type="ARBA" id="ARBA00041870"/>
    </source>
</evidence>
<feature type="region of interest" description="Disordered" evidence="14">
    <location>
        <begin position="1"/>
        <end position="52"/>
    </location>
</feature>
<gene>
    <name evidence="16" type="ORF">BT63DRAFT_409496</name>
</gene>
<dbReference type="AlphaFoldDB" id="A0A6A6UUA9"/>
<keyword evidence="6" id="KW-0788">Thiol protease</keyword>
<feature type="domain" description="USP" evidence="15">
    <location>
        <begin position="43"/>
        <end position="475"/>
    </location>
</feature>
<dbReference type="PROSITE" id="PS00973">
    <property type="entry name" value="USP_2"/>
    <property type="match status" value="1"/>
</dbReference>
<dbReference type="GO" id="GO:0016579">
    <property type="term" value="P:protein deubiquitination"/>
    <property type="evidence" value="ECO:0007669"/>
    <property type="project" value="InterPro"/>
</dbReference>
<evidence type="ECO:0000256" key="2">
    <source>
        <dbReference type="ARBA" id="ARBA00009085"/>
    </source>
</evidence>
<feature type="compositionally biased region" description="Polar residues" evidence="14">
    <location>
        <begin position="802"/>
        <end position="816"/>
    </location>
</feature>
<dbReference type="CDD" id="cd02663">
    <property type="entry name" value="Peptidase_C19G"/>
    <property type="match status" value="1"/>
</dbReference>
<keyword evidence="4" id="KW-0645">Protease</keyword>
<feature type="region of interest" description="Disordered" evidence="14">
    <location>
        <begin position="82"/>
        <end position="106"/>
    </location>
</feature>
<dbReference type="PROSITE" id="PS50235">
    <property type="entry name" value="USP_3"/>
    <property type="match status" value="1"/>
</dbReference>
<feature type="compositionally biased region" description="Basic and acidic residues" evidence="14">
    <location>
        <begin position="587"/>
        <end position="627"/>
    </location>
</feature>
<evidence type="ECO:0000256" key="11">
    <source>
        <dbReference type="ARBA" id="ARBA00041962"/>
    </source>
</evidence>
<organism evidence="16 17">
    <name type="scientific">Microthyrium microscopicum</name>
    <dbReference type="NCBI Taxonomy" id="703497"/>
    <lineage>
        <taxon>Eukaryota</taxon>
        <taxon>Fungi</taxon>
        <taxon>Dikarya</taxon>
        <taxon>Ascomycota</taxon>
        <taxon>Pezizomycotina</taxon>
        <taxon>Dothideomycetes</taxon>
        <taxon>Dothideomycetes incertae sedis</taxon>
        <taxon>Microthyriales</taxon>
        <taxon>Microthyriaceae</taxon>
        <taxon>Microthyrium</taxon>
    </lineage>
</organism>
<feature type="region of interest" description="Disordered" evidence="14">
    <location>
        <begin position="123"/>
        <end position="153"/>
    </location>
</feature>
<dbReference type="Pfam" id="PF00443">
    <property type="entry name" value="UCH"/>
    <property type="match status" value="1"/>
</dbReference>
<feature type="region of interest" description="Disordered" evidence="14">
    <location>
        <begin position="587"/>
        <end position="875"/>
    </location>
</feature>
<dbReference type="GO" id="GO:0004843">
    <property type="term" value="F:cysteine-type deubiquitinase activity"/>
    <property type="evidence" value="ECO:0007669"/>
    <property type="project" value="UniProtKB-EC"/>
</dbReference>
<evidence type="ECO:0000256" key="14">
    <source>
        <dbReference type="SAM" id="MobiDB-lite"/>
    </source>
</evidence>
<name>A0A6A6UUA9_9PEZI</name>
<reference evidence="16" key="1">
    <citation type="journal article" date="2020" name="Stud. Mycol.">
        <title>101 Dothideomycetes genomes: a test case for predicting lifestyles and emergence of pathogens.</title>
        <authorList>
            <person name="Haridas S."/>
            <person name="Albert R."/>
            <person name="Binder M."/>
            <person name="Bloem J."/>
            <person name="Labutti K."/>
            <person name="Salamov A."/>
            <person name="Andreopoulos B."/>
            <person name="Baker S."/>
            <person name="Barry K."/>
            <person name="Bills G."/>
            <person name="Bluhm B."/>
            <person name="Cannon C."/>
            <person name="Castanera R."/>
            <person name="Culley D."/>
            <person name="Daum C."/>
            <person name="Ezra D."/>
            <person name="Gonzalez J."/>
            <person name="Henrissat B."/>
            <person name="Kuo A."/>
            <person name="Liang C."/>
            <person name="Lipzen A."/>
            <person name="Lutzoni F."/>
            <person name="Magnuson J."/>
            <person name="Mondo S."/>
            <person name="Nolan M."/>
            <person name="Ohm R."/>
            <person name="Pangilinan J."/>
            <person name="Park H.-J."/>
            <person name="Ramirez L."/>
            <person name="Alfaro M."/>
            <person name="Sun H."/>
            <person name="Tritt A."/>
            <person name="Yoshinaga Y."/>
            <person name="Zwiers L.-H."/>
            <person name="Turgeon B."/>
            <person name="Goodwin S."/>
            <person name="Spatafora J."/>
            <person name="Crous P."/>
            <person name="Grigoriev I."/>
        </authorList>
    </citation>
    <scope>NUCLEOTIDE SEQUENCE</scope>
    <source>
        <strain evidence="16">CBS 115976</strain>
    </source>
</reference>
<dbReference type="GO" id="GO:0005829">
    <property type="term" value="C:cytosol"/>
    <property type="evidence" value="ECO:0007669"/>
    <property type="project" value="TreeGrafter"/>
</dbReference>
<feature type="compositionally biased region" description="Polar residues" evidence="14">
    <location>
        <begin position="87"/>
        <end position="106"/>
    </location>
</feature>
<evidence type="ECO:0000256" key="5">
    <source>
        <dbReference type="ARBA" id="ARBA00022801"/>
    </source>
</evidence>
<evidence type="ECO:0000256" key="13">
    <source>
        <dbReference type="ARBA" id="ARBA00042958"/>
    </source>
</evidence>
<evidence type="ECO:0000256" key="12">
    <source>
        <dbReference type="ARBA" id="ARBA00042086"/>
    </source>
</evidence>
<accession>A0A6A6UUA9</accession>
<dbReference type="InterPro" id="IPR001394">
    <property type="entry name" value="Peptidase_C19_UCH"/>
</dbReference>
<protein>
    <recommendedName>
        <fullName evidence="3">ubiquitinyl hydrolase 1</fullName>
        <ecNumber evidence="3">3.4.19.12</ecNumber>
    </recommendedName>
    <alternativeName>
        <fullName evidence="11">Carbon catabolite repression protein B</fullName>
    </alternativeName>
    <alternativeName>
        <fullName evidence="13">Deubiquitinating enzyme creB</fullName>
    </alternativeName>
    <alternativeName>
        <fullName evidence="9">Ubiquitin thioesterase creB</fullName>
    </alternativeName>
    <alternativeName>
        <fullName evidence="10">Ubiquitin-hydrolyzing enzyme creB</fullName>
    </alternativeName>
    <alternativeName>
        <fullName evidence="12">Ubiquitin-specific-processing protease creB</fullName>
    </alternativeName>
</protein>
<evidence type="ECO:0000313" key="17">
    <source>
        <dbReference type="Proteomes" id="UP000799302"/>
    </source>
</evidence>
<keyword evidence="5" id="KW-0378">Hydrolase</keyword>
<feature type="compositionally biased region" description="Polar residues" evidence="14">
    <location>
        <begin position="686"/>
        <end position="697"/>
    </location>
</feature>
<comment type="catalytic activity">
    <reaction evidence="1">
        <text>Thiol-dependent hydrolysis of ester, thioester, amide, peptide and isopeptide bonds formed by the C-terminal Gly of ubiquitin (a 76-residue protein attached to proteins as an intracellular targeting signal).</text>
        <dbReference type="EC" id="3.4.19.12"/>
    </reaction>
</comment>
<evidence type="ECO:0000256" key="9">
    <source>
        <dbReference type="ARBA" id="ARBA00041772"/>
    </source>
</evidence>
<dbReference type="SUPFAM" id="SSF54001">
    <property type="entry name" value="Cysteine proteinases"/>
    <property type="match status" value="1"/>
</dbReference>
<feature type="compositionally biased region" description="Polar residues" evidence="14">
    <location>
        <begin position="664"/>
        <end position="676"/>
    </location>
</feature>
<dbReference type="Proteomes" id="UP000799302">
    <property type="component" value="Unassembled WGS sequence"/>
</dbReference>
<dbReference type="InterPro" id="IPR018200">
    <property type="entry name" value="USP_CS"/>
</dbReference>
<evidence type="ECO:0000256" key="6">
    <source>
        <dbReference type="ARBA" id="ARBA00022807"/>
    </source>
</evidence>
<feature type="compositionally biased region" description="Polar residues" evidence="14">
    <location>
        <begin position="123"/>
        <end position="135"/>
    </location>
</feature>
<feature type="compositionally biased region" description="Basic residues" evidence="14">
    <location>
        <begin position="698"/>
        <end position="707"/>
    </location>
</feature>
<feature type="compositionally biased region" description="Low complexity" evidence="14">
    <location>
        <begin position="1"/>
        <end position="22"/>
    </location>
</feature>
<dbReference type="InterPro" id="IPR028889">
    <property type="entry name" value="USP"/>
</dbReference>
<dbReference type="EC" id="3.4.19.12" evidence="3"/>